<protein>
    <submittedName>
        <fullName evidence="2">Uncharacterized protein</fullName>
    </submittedName>
</protein>
<dbReference type="Proteomes" id="UP001062443">
    <property type="component" value="Unassembled WGS sequence"/>
</dbReference>
<proteinExistence type="predicted"/>
<evidence type="ECO:0000256" key="1">
    <source>
        <dbReference type="SAM" id="MobiDB-lite"/>
    </source>
</evidence>
<gene>
    <name evidence="2" type="ORF">AA106556_0248</name>
</gene>
<feature type="region of interest" description="Disordered" evidence="1">
    <location>
        <begin position="30"/>
        <end position="55"/>
    </location>
</feature>
<reference evidence="2" key="1">
    <citation type="submission" date="2013-04" db="EMBL/GenBank/DDBJ databases">
        <title>The genome sequencing project of 58 acetic acid bacteria.</title>
        <authorList>
            <person name="Okamoto-Kainuma A."/>
            <person name="Ishikawa M."/>
            <person name="Umino S."/>
            <person name="Koizumi Y."/>
            <person name="Shiwa Y."/>
            <person name="Yoshikawa H."/>
            <person name="Matsutani M."/>
            <person name="Matsushita K."/>
        </authorList>
    </citation>
    <scope>NUCLEOTIDE SEQUENCE</scope>
    <source>
        <strain evidence="2">NBRC 106556</strain>
    </source>
</reference>
<evidence type="ECO:0000313" key="2">
    <source>
        <dbReference type="EMBL" id="GBR43892.1"/>
    </source>
</evidence>
<keyword evidence="3" id="KW-1185">Reference proteome</keyword>
<dbReference type="EMBL" id="BAQB01000001">
    <property type="protein sequence ID" value="GBR43892.1"/>
    <property type="molecule type" value="Genomic_DNA"/>
</dbReference>
<evidence type="ECO:0000313" key="3">
    <source>
        <dbReference type="Proteomes" id="UP001062443"/>
    </source>
</evidence>
<sequence length="55" mass="6498">MPLRQLLQAQRLLQQELLVLQEQQPVPELSLLGQQRMQEQQPSGPEQKQQRSEKH</sequence>
<comment type="caution">
    <text evidence="2">The sequence shown here is derived from an EMBL/GenBank/DDBJ whole genome shotgun (WGS) entry which is preliminary data.</text>
</comment>
<accession>A0ABQ0QGG0</accession>
<organism evidence="2 3">
    <name type="scientific">Neokomagataea tanensis NBRC 106556</name>
    <dbReference type="NCBI Taxonomy" id="1223519"/>
    <lineage>
        <taxon>Bacteria</taxon>
        <taxon>Pseudomonadati</taxon>
        <taxon>Pseudomonadota</taxon>
        <taxon>Alphaproteobacteria</taxon>
        <taxon>Acetobacterales</taxon>
        <taxon>Acetobacteraceae</taxon>
        <taxon>Neokomagataea</taxon>
    </lineage>
</organism>
<feature type="compositionally biased region" description="Polar residues" evidence="1">
    <location>
        <begin position="32"/>
        <end position="47"/>
    </location>
</feature>
<name>A0ABQ0QGG0_9PROT</name>